<dbReference type="Gene3D" id="3.40.50.300">
    <property type="entry name" value="P-loop containing nucleotide triphosphate hydrolases"/>
    <property type="match status" value="1"/>
</dbReference>
<protein>
    <recommendedName>
        <fullName evidence="5">AAA family ATPase</fullName>
    </recommendedName>
</protein>
<dbReference type="SUPFAM" id="SSF52540">
    <property type="entry name" value="P-loop containing nucleoside triphosphate hydrolases"/>
    <property type="match status" value="1"/>
</dbReference>
<evidence type="ECO:0000313" key="4">
    <source>
        <dbReference type="Proteomes" id="UP000474077"/>
    </source>
</evidence>
<dbReference type="InterPro" id="IPR027417">
    <property type="entry name" value="P-loop_NTPase"/>
</dbReference>
<reference evidence="1 4" key="2">
    <citation type="journal article" date="2019" name="Nat. Med.">
        <title>A library of human gut bacterial isolates paired with longitudinal multiomics data enables mechanistic microbiome research.</title>
        <authorList>
            <person name="Poyet M."/>
            <person name="Groussin M."/>
            <person name="Gibbons S.M."/>
            <person name="Avila-Pacheco J."/>
            <person name="Jiang X."/>
            <person name="Kearney S.M."/>
            <person name="Perrotta A.R."/>
            <person name="Berdy B."/>
            <person name="Zhao S."/>
            <person name="Lieberman T.D."/>
            <person name="Swanson P.K."/>
            <person name="Smith M."/>
            <person name="Roesemann S."/>
            <person name="Alexander J.E."/>
            <person name="Rich S.A."/>
            <person name="Livny J."/>
            <person name="Vlamakis H."/>
            <person name="Clish C."/>
            <person name="Bullock K."/>
            <person name="Deik A."/>
            <person name="Scott J."/>
            <person name="Pierce K.A."/>
            <person name="Xavier R.J."/>
            <person name="Alm E.J."/>
        </authorList>
    </citation>
    <scope>NUCLEOTIDE SEQUENCE [LARGE SCALE GENOMIC DNA]</scope>
    <source>
        <strain evidence="1 4">BIOML-A73</strain>
    </source>
</reference>
<dbReference type="Proteomes" id="UP000284417">
    <property type="component" value="Unassembled WGS sequence"/>
</dbReference>
<accession>A0A415HDR4</accession>
<name>A0A415HDR4_9BACE</name>
<comment type="caution">
    <text evidence="2">The sequence shown here is derived from an EMBL/GenBank/DDBJ whole genome shotgun (WGS) entry which is preliminary data.</text>
</comment>
<evidence type="ECO:0000313" key="3">
    <source>
        <dbReference type="Proteomes" id="UP000284417"/>
    </source>
</evidence>
<dbReference type="RefSeq" id="WP_118408996.1">
    <property type="nucleotide sequence ID" value="NZ_QROC01000068.1"/>
</dbReference>
<dbReference type="Proteomes" id="UP000474077">
    <property type="component" value="Unassembled WGS sequence"/>
</dbReference>
<sequence length="203" mass="23395">MIEICSNCGNYEWDKEIIENKLRCPKCGAEWEFKSLPLLILTGCSGVGKTTTAIEIMRRKVDFVVLDADIFTGFINWDDEESCNKWVEIIANISKDIIQSGTLVLWTMAGCLDRFPKVYNSRYFSEIICLALVTDEDSLRQRMQEGRGITDENWIDSSCDYNRYFMEHTQVGDTKYELLDISMKSPKEVADDVINWVHGKVFV</sequence>
<evidence type="ECO:0008006" key="5">
    <source>
        <dbReference type="Google" id="ProtNLM"/>
    </source>
</evidence>
<gene>
    <name evidence="2" type="ORF">DW042_24095</name>
    <name evidence="1" type="ORF">GA560_24090</name>
</gene>
<proteinExistence type="predicted"/>
<dbReference type="EMBL" id="QROC01000068">
    <property type="protein sequence ID" value="RHK88449.1"/>
    <property type="molecule type" value="Genomic_DNA"/>
</dbReference>
<reference evidence="2 3" key="1">
    <citation type="submission" date="2018-08" db="EMBL/GenBank/DDBJ databases">
        <title>A genome reference for cultivated species of the human gut microbiota.</title>
        <authorList>
            <person name="Zou Y."/>
            <person name="Xue W."/>
            <person name="Luo G."/>
        </authorList>
    </citation>
    <scope>NUCLEOTIDE SEQUENCE [LARGE SCALE GENOMIC DNA]</scope>
    <source>
        <strain evidence="2 3">AF39-6AC</strain>
    </source>
</reference>
<evidence type="ECO:0000313" key="2">
    <source>
        <dbReference type="EMBL" id="RHK88449.1"/>
    </source>
</evidence>
<dbReference type="AlphaFoldDB" id="A0A415HDR4"/>
<evidence type="ECO:0000313" key="1">
    <source>
        <dbReference type="EMBL" id="KAB6077999.1"/>
    </source>
</evidence>
<organism evidence="2 3">
    <name type="scientific">Bacteroides xylanisolvens</name>
    <dbReference type="NCBI Taxonomy" id="371601"/>
    <lineage>
        <taxon>Bacteria</taxon>
        <taxon>Pseudomonadati</taxon>
        <taxon>Bacteroidota</taxon>
        <taxon>Bacteroidia</taxon>
        <taxon>Bacteroidales</taxon>
        <taxon>Bacteroidaceae</taxon>
        <taxon>Bacteroides</taxon>
    </lineage>
</organism>
<dbReference type="EMBL" id="WDER01000119">
    <property type="protein sequence ID" value="KAB6077999.1"/>
    <property type="molecule type" value="Genomic_DNA"/>
</dbReference>